<reference evidence="5 6" key="1">
    <citation type="journal article" date="2014" name="Nat. Genet.">
        <title>Genome sequence of the hot pepper provides insights into the evolution of pungency in Capsicum species.</title>
        <authorList>
            <person name="Kim S."/>
            <person name="Park M."/>
            <person name="Yeom S.I."/>
            <person name="Kim Y.M."/>
            <person name="Lee J.M."/>
            <person name="Lee H.A."/>
            <person name="Seo E."/>
            <person name="Choi J."/>
            <person name="Cheong K."/>
            <person name="Kim K.T."/>
            <person name="Jung K."/>
            <person name="Lee G.W."/>
            <person name="Oh S.K."/>
            <person name="Bae C."/>
            <person name="Kim S.B."/>
            <person name="Lee H.Y."/>
            <person name="Kim S.Y."/>
            <person name="Kim M.S."/>
            <person name="Kang B.C."/>
            <person name="Jo Y.D."/>
            <person name="Yang H.B."/>
            <person name="Jeong H.J."/>
            <person name="Kang W.H."/>
            <person name="Kwon J.K."/>
            <person name="Shin C."/>
            <person name="Lim J.Y."/>
            <person name="Park J.H."/>
            <person name="Huh J.H."/>
            <person name="Kim J.S."/>
            <person name="Kim B.D."/>
            <person name="Cohen O."/>
            <person name="Paran I."/>
            <person name="Suh M.C."/>
            <person name="Lee S.B."/>
            <person name="Kim Y.K."/>
            <person name="Shin Y."/>
            <person name="Noh S.J."/>
            <person name="Park J."/>
            <person name="Seo Y.S."/>
            <person name="Kwon S.Y."/>
            <person name="Kim H.A."/>
            <person name="Park J.M."/>
            <person name="Kim H.J."/>
            <person name="Choi S.B."/>
            <person name="Bosland P.W."/>
            <person name="Reeves G."/>
            <person name="Jo S.H."/>
            <person name="Lee B.W."/>
            <person name="Cho H.T."/>
            <person name="Choi H.S."/>
            <person name="Lee M.S."/>
            <person name="Yu Y."/>
            <person name="Do Choi Y."/>
            <person name="Park B.S."/>
            <person name="van Deynze A."/>
            <person name="Ashrafi H."/>
            <person name="Hill T."/>
            <person name="Kim W.T."/>
            <person name="Pai H.S."/>
            <person name="Ahn H.K."/>
            <person name="Yeam I."/>
            <person name="Giovannoni J.J."/>
            <person name="Rose J.K."/>
            <person name="Sorensen I."/>
            <person name="Lee S.J."/>
            <person name="Kim R.W."/>
            <person name="Choi I.Y."/>
            <person name="Choi B.S."/>
            <person name="Lim J.S."/>
            <person name="Lee Y.H."/>
            <person name="Choi D."/>
        </authorList>
    </citation>
    <scope>NUCLEOTIDE SEQUENCE [LARGE SCALE GENOMIC DNA]</scope>
    <source>
        <strain evidence="6">cv. CM334</strain>
    </source>
</reference>
<dbReference type="EMBL" id="AYRZ02000003">
    <property type="protein sequence ID" value="PHT88459.1"/>
    <property type="molecule type" value="Genomic_DNA"/>
</dbReference>
<dbReference type="AlphaFoldDB" id="A0A2G3A2I9"/>
<accession>A0A2G3A2I9</accession>
<dbReference type="SUPFAM" id="SSF54768">
    <property type="entry name" value="dsRNA-binding domain-like"/>
    <property type="match status" value="1"/>
</dbReference>
<protein>
    <recommendedName>
        <fullName evidence="4">DRBM domain-containing protein</fullName>
    </recommendedName>
</protein>
<dbReference type="Gene3D" id="3.30.160.20">
    <property type="match status" value="1"/>
</dbReference>
<feature type="compositionally biased region" description="Basic and acidic residues" evidence="3">
    <location>
        <begin position="17"/>
        <end position="29"/>
    </location>
</feature>
<dbReference type="PROSITE" id="PS50137">
    <property type="entry name" value="DS_RBD"/>
    <property type="match status" value="1"/>
</dbReference>
<keyword evidence="1 2" id="KW-0694">RNA-binding</keyword>
<evidence type="ECO:0000259" key="4">
    <source>
        <dbReference type="PROSITE" id="PS50137"/>
    </source>
</evidence>
<dbReference type="STRING" id="4072.A0A2G3A2I9"/>
<evidence type="ECO:0000256" key="3">
    <source>
        <dbReference type="SAM" id="MobiDB-lite"/>
    </source>
</evidence>
<feature type="region of interest" description="Disordered" evidence="3">
    <location>
        <begin position="17"/>
        <end position="57"/>
    </location>
</feature>
<dbReference type="GO" id="GO:0003723">
    <property type="term" value="F:RNA binding"/>
    <property type="evidence" value="ECO:0007669"/>
    <property type="project" value="UniProtKB-UniRule"/>
</dbReference>
<gene>
    <name evidence="5" type="ORF">T459_10565</name>
</gene>
<keyword evidence="6" id="KW-1185">Reference proteome</keyword>
<dbReference type="SMR" id="A0A2G3A2I9"/>
<dbReference type="SMART" id="SM00358">
    <property type="entry name" value="DSRM"/>
    <property type="match status" value="1"/>
</dbReference>
<dbReference type="PANTHER" id="PTHR46205:SF3">
    <property type="entry name" value="LOQUACIOUS, ISOFORM B"/>
    <property type="match status" value="1"/>
</dbReference>
<dbReference type="OMA" id="RTATIEC"/>
<sequence>MEHCEAEKILQRLRGEYRRNTVEKKLDKSGEDEEGESDTAQLIVRRNVTGPDPNPVPPLRFHKVDMDGNSKGKGTQNQGSTRSRLYEICAVNHWKAPLFECCKEEGPDHHKLFTFKVIVEMRGPRTATIECMGNPHSKKKAAAENAAEGALWFLNQAGYTLNK</sequence>
<comment type="caution">
    <text evidence="5">The sequence shown here is derived from an EMBL/GenBank/DDBJ whole genome shotgun (WGS) entry which is preliminary data.</text>
</comment>
<name>A0A2G3A2I9_CAPAN</name>
<dbReference type="Pfam" id="PF14709">
    <property type="entry name" value="DND1_DSRM"/>
    <property type="match status" value="1"/>
</dbReference>
<dbReference type="OrthoDB" id="786951at2759"/>
<dbReference type="InterPro" id="IPR051247">
    <property type="entry name" value="RLC_Component"/>
</dbReference>
<evidence type="ECO:0000313" key="6">
    <source>
        <dbReference type="Proteomes" id="UP000222542"/>
    </source>
</evidence>
<evidence type="ECO:0000256" key="1">
    <source>
        <dbReference type="ARBA" id="ARBA00022884"/>
    </source>
</evidence>
<dbReference type="Proteomes" id="UP000222542">
    <property type="component" value="Unassembled WGS sequence"/>
</dbReference>
<reference evidence="5 6" key="2">
    <citation type="journal article" date="2017" name="Genome Biol.">
        <title>New reference genome sequences of hot pepper reveal the massive evolution of plant disease-resistance genes by retroduplication.</title>
        <authorList>
            <person name="Kim S."/>
            <person name="Park J."/>
            <person name="Yeom S.I."/>
            <person name="Kim Y.M."/>
            <person name="Seo E."/>
            <person name="Kim K.T."/>
            <person name="Kim M.S."/>
            <person name="Lee J.M."/>
            <person name="Cheong K."/>
            <person name="Shin H.S."/>
            <person name="Kim S.B."/>
            <person name="Han K."/>
            <person name="Lee J."/>
            <person name="Park M."/>
            <person name="Lee H.A."/>
            <person name="Lee H.Y."/>
            <person name="Lee Y."/>
            <person name="Oh S."/>
            <person name="Lee J.H."/>
            <person name="Choi E."/>
            <person name="Choi E."/>
            <person name="Lee S.E."/>
            <person name="Jeon J."/>
            <person name="Kim H."/>
            <person name="Choi G."/>
            <person name="Song H."/>
            <person name="Lee J."/>
            <person name="Lee S.C."/>
            <person name="Kwon J.K."/>
            <person name="Lee H.Y."/>
            <person name="Koo N."/>
            <person name="Hong Y."/>
            <person name="Kim R.W."/>
            <person name="Kang W.H."/>
            <person name="Huh J.H."/>
            <person name="Kang B.C."/>
            <person name="Yang T.J."/>
            <person name="Lee Y.H."/>
            <person name="Bennetzen J.L."/>
            <person name="Choi D."/>
        </authorList>
    </citation>
    <scope>NUCLEOTIDE SEQUENCE [LARGE SCALE GENOMIC DNA]</scope>
    <source>
        <strain evidence="6">cv. CM334</strain>
    </source>
</reference>
<proteinExistence type="predicted"/>
<evidence type="ECO:0000313" key="5">
    <source>
        <dbReference type="EMBL" id="PHT88459.1"/>
    </source>
</evidence>
<dbReference type="PANTHER" id="PTHR46205">
    <property type="entry name" value="LOQUACIOUS, ISOFORM B"/>
    <property type="match status" value="1"/>
</dbReference>
<feature type="domain" description="DRBM" evidence="4">
    <location>
        <begin position="80"/>
        <end position="156"/>
    </location>
</feature>
<evidence type="ECO:0000256" key="2">
    <source>
        <dbReference type="PROSITE-ProRule" id="PRU00266"/>
    </source>
</evidence>
<dbReference type="Gramene" id="PHT88459">
    <property type="protein sequence ID" value="PHT88459"/>
    <property type="gene ID" value="T459_10565"/>
</dbReference>
<dbReference type="InterPro" id="IPR014720">
    <property type="entry name" value="dsRBD_dom"/>
</dbReference>
<organism evidence="5 6">
    <name type="scientific">Capsicum annuum</name>
    <name type="common">Capsicum pepper</name>
    <dbReference type="NCBI Taxonomy" id="4072"/>
    <lineage>
        <taxon>Eukaryota</taxon>
        <taxon>Viridiplantae</taxon>
        <taxon>Streptophyta</taxon>
        <taxon>Embryophyta</taxon>
        <taxon>Tracheophyta</taxon>
        <taxon>Spermatophyta</taxon>
        <taxon>Magnoliopsida</taxon>
        <taxon>eudicotyledons</taxon>
        <taxon>Gunneridae</taxon>
        <taxon>Pentapetalae</taxon>
        <taxon>asterids</taxon>
        <taxon>lamiids</taxon>
        <taxon>Solanales</taxon>
        <taxon>Solanaceae</taxon>
        <taxon>Solanoideae</taxon>
        <taxon>Capsiceae</taxon>
        <taxon>Capsicum</taxon>
    </lineage>
</organism>